<protein>
    <submittedName>
        <fullName evidence="1">Uncharacterized protein</fullName>
    </submittedName>
</protein>
<dbReference type="EMBL" id="BARS01043137">
    <property type="protein sequence ID" value="GAG36404.1"/>
    <property type="molecule type" value="Genomic_DNA"/>
</dbReference>
<name>X0WZM7_9ZZZZ</name>
<comment type="caution">
    <text evidence="1">The sequence shown here is derived from an EMBL/GenBank/DDBJ whole genome shotgun (WGS) entry which is preliminary data.</text>
</comment>
<dbReference type="AlphaFoldDB" id="X0WZM7"/>
<evidence type="ECO:0000313" key="1">
    <source>
        <dbReference type="EMBL" id="GAG36404.1"/>
    </source>
</evidence>
<gene>
    <name evidence="1" type="ORF">S01H1_65354</name>
</gene>
<proteinExistence type="predicted"/>
<organism evidence="1">
    <name type="scientific">marine sediment metagenome</name>
    <dbReference type="NCBI Taxonomy" id="412755"/>
    <lineage>
        <taxon>unclassified sequences</taxon>
        <taxon>metagenomes</taxon>
        <taxon>ecological metagenomes</taxon>
    </lineage>
</organism>
<reference evidence="1" key="1">
    <citation type="journal article" date="2014" name="Front. Microbiol.">
        <title>High frequency of phylogenetically diverse reductive dehalogenase-homologous genes in deep subseafloor sedimentary metagenomes.</title>
        <authorList>
            <person name="Kawai M."/>
            <person name="Futagami T."/>
            <person name="Toyoda A."/>
            <person name="Takaki Y."/>
            <person name="Nishi S."/>
            <person name="Hori S."/>
            <person name="Arai W."/>
            <person name="Tsubouchi T."/>
            <person name="Morono Y."/>
            <person name="Uchiyama I."/>
            <person name="Ito T."/>
            <person name="Fujiyama A."/>
            <person name="Inagaki F."/>
            <person name="Takami H."/>
        </authorList>
    </citation>
    <scope>NUCLEOTIDE SEQUENCE</scope>
    <source>
        <strain evidence="1">Expedition CK06-06</strain>
    </source>
</reference>
<sequence length="45" mass="5984">MLKHLKRWYRNFRLKKEIERFIKWQKWVKKEEKRNLYSVSRRAIY</sequence>
<accession>X0WZM7</accession>